<dbReference type="KEGG" id="erc:Ecym_4143"/>
<dbReference type="FunCoup" id="G8JT68">
    <property type="interactions" value="1322"/>
</dbReference>
<gene>
    <name evidence="3" type="ordered locus">Ecym_4143</name>
</gene>
<dbReference type="OMA" id="GDCEVNQ"/>
<dbReference type="PANTHER" id="PTHR13009">
    <property type="entry name" value="HEAT SHOCK PROTEIN 90 HSP90 CO-CHAPERONE AHA-1"/>
    <property type="match status" value="1"/>
</dbReference>
<dbReference type="InterPro" id="IPR023393">
    <property type="entry name" value="START-like_dom_sf"/>
</dbReference>
<sequence>MVVHNPNNWHWVDKNCIEWAKRYFEQTLVGLATGDASDPVYATISKINSIEGDCEVNQRKGKVISLFDLRIALSISGHVKSDQNTDACAKGETDWEGSISVPEVAFDSTPADYQFEVSIYKETSRLSCVKPVIREKLLPRLRDTFANFGNELLAAHGNDIQVPEDQVESQFTKANQKSSFQGVACGNAPASAKTPDRGKLPAAAAAAAVPASTASAPTSVRNTTTIHLEPTFNVAAHDLYNTLLDKQRIPAWTRSPVHHQTNSPNPLLAVGDAIQLFGGNVTAILKHAEPPKTLVFDWRLKDWDPAQMSSMHIDFHESREFHETKMVVSWRGIPIGEEDKARANFEEFYVRSIKLTFGFGSVL</sequence>
<dbReference type="OrthoDB" id="567237at2759"/>
<evidence type="ECO:0000259" key="2">
    <source>
        <dbReference type="SMART" id="SM01000"/>
    </source>
</evidence>
<dbReference type="Pfam" id="PF09229">
    <property type="entry name" value="Aha1_N"/>
    <property type="match status" value="1"/>
</dbReference>
<protein>
    <recommendedName>
        <fullName evidence="2">Activator of Hsp90 ATPase AHSA1-like N-terminal domain-containing protein</fullName>
    </recommendedName>
</protein>
<proteinExistence type="inferred from homology"/>
<keyword evidence="4" id="KW-1185">Reference proteome</keyword>
<dbReference type="Gene3D" id="3.15.10.20">
    <property type="entry name" value="Activator of Hsp90 ATPase Aha1, N-terminal domain"/>
    <property type="match status" value="1"/>
</dbReference>
<feature type="domain" description="Activator of Hsp90 ATPase AHSA1-like N-terminal" evidence="2">
    <location>
        <begin position="13"/>
        <end position="158"/>
    </location>
</feature>
<dbReference type="InParanoid" id="G8JT68"/>
<dbReference type="RefSeq" id="XP_003646038.1">
    <property type="nucleotide sequence ID" value="XM_003645990.1"/>
</dbReference>
<dbReference type="PANTHER" id="PTHR13009:SF22">
    <property type="entry name" value="LD43819P"/>
    <property type="match status" value="1"/>
</dbReference>
<dbReference type="GO" id="GO:0001671">
    <property type="term" value="F:ATPase activator activity"/>
    <property type="evidence" value="ECO:0007669"/>
    <property type="project" value="EnsemblFungi"/>
</dbReference>
<dbReference type="SMART" id="SM01000">
    <property type="entry name" value="Aha1_N"/>
    <property type="match status" value="1"/>
</dbReference>
<dbReference type="AlphaFoldDB" id="G8JT68"/>
<dbReference type="GO" id="GO:0051087">
    <property type="term" value="F:protein-folding chaperone binding"/>
    <property type="evidence" value="ECO:0007669"/>
    <property type="project" value="EnsemblFungi"/>
</dbReference>
<evidence type="ECO:0000256" key="1">
    <source>
        <dbReference type="ARBA" id="ARBA00006817"/>
    </source>
</evidence>
<dbReference type="Pfam" id="PF08327">
    <property type="entry name" value="AHSA1"/>
    <property type="match status" value="1"/>
</dbReference>
<dbReference type="Gene3D" id="3.30.530.20">
    <property type="match status" value="1"/>
</dbReference>
<dbReference type="SUPFAM" id="SSF103111">
    <property type="entry name" value="Activator of Hsp90 ATPase, Aha1"/>
    <property type="match status" value="1"/>
</dbReference>
<dbReference type="HOGENOM" id="CLU_049046_1_0_1"/>
<dbReference type="InterPro" id="IPR013538">
    <property type="entry name" value="ASHA1/2-like_C"/>
</dbReference>
<dbReference type="Proteomes" id="UP000006790">
    <property type="component" value="Chromosome 4"/>
</dbReference>
<evidence type="ECO:0000313" key="3">
    <source>
        <dbReference type="EMBL" id="AET39221.1"/>
    </source>
</evidence>
<dbReference type="GO" id="GO:0006457">
    <property type="term" value="P:protein folding"/>
    <property type="evidence" value="ECO:0007669"/>
    <property type="project" value="EnsemblFungi"/>
</dbReference>
<evidence type="ECO:0000313" key="4">
    <source>
        <dbReference type="Proteomes" id="UP000006790"/>
    </source>
</evidence>
<dbReference type="STRING" id="931890.G8JT68"/>
<accession>G8JT68</accession>
<name>G8JT68_ERECY</name>
<reference evidence="4" key="1">
    <citation type="journal article" date="2012" name="G3 (Bethesda)">
        <title>Pichia sorbitophila, an interspecies yeast hybrid reveals early steps of genome resolution following polyploidization.</title>
        <authorList>
            <person name="Leh Louis V."/>
            <person name="Despons L."/>
            <person name="Friedrich A."/>
            <person name="Martin T."/>
            <person name="Durrens P."/>
            <person name="Casaregola S."/>
            <person name="Neuveglise C."/>
            <person name="Fairhead C."/>
            <person name="Marck C."/>
            <person name="Cruz J.A."/>
            <person name="Straub M.L."/>
            <person name="Kugler V."/>
            <person name="Sacerdot C."/>
            <person name="Uzunov Z."/>
            <person name="Thierry A."/>
            <person name="Weiss S."/>
            <person name="Bleykasten C."/>
            <person name="De Montigny J."/>
            <person name="Jacques N."/>
            <person name="Jung P."/>
            <person name="Lemaire M."/>
            <person name="Mallet S."/>
            <person name="Morel G."/>
            <person name="Richard G.F."/>
            <person name="Sarkar A."/>
            <person name="Savel G."/>
            <person name="Schacherer J."/>
            <person name="Seret M.L."/>
            <person name="Talla E."/>
            <person name="Samson G."/>
            <person name="Jubin C."/>
            <person name="Poulain J."/>
            <person name="Vacherie B."/>
            <person name="Barbe V."/>
            <person name="Pelletier E."/>
            <person name="Sherman D.J."/>
            <person name="Westhof E."/>
            <person name="Weissenbach J."/>
            <person name="Baret P.V."/>
            <person name="Wincker P."/>
            <person name="Gaillardin C."/>
            <person name="Dujon B."/>
            <person name="Souciet J.L."/>
        </authorList>
    </citation>
    <scope>NUCLEOTIDE SEQUENCE [LARGE SCALE GENOMIC DNA]</scope>
    <source>
        <strain evidence="4">CBS 270.75 / DBVPG 7215 / KCTC 17166 / NRRL Y-17582</strain>
    </source>
</reference>
<dbReference type="GeneID" id="11469332"/>
<comment type="similarity">
    <text evidence="1">Belongs to the AHA1 family.</text>
</comment>
<dbReference type="InterPro" id="IPR036338">
    <property type="entry name" value="Aha1"/>
</dbReference>
<dbReference type="GO" id="GO:0005634">
    <property type="term" value="C:nucleus"/>
    <property type="evidence" value="ECO:0007669"/>
    <property type="project" value="EnsemblFungi"/>
</dbReference>
<dbReference type="SUPFAM" id="SSF55961">
    <property type="entry name" value="Bet v1-like"/>
    <property type="match status" value="1"/>
</dbReference>
<dbReference type="EMBL" id="CP002500">
    <property type="protein sequence ID" value="AET39221.1"/>
    <property type="molecule type" value="Genomic_DNA"/>
</dbReference>
<dbReference type="GO" id="GO:0005829">
    <property type="term" value="C:cytosol"/>
    <property type="evidence" value="ECO:0007669"/>
    <property type="project" value="TreeGrafter"/>
</dbReference>
<dbReference type="GO" id="GO:0006606">
    <property type="term" value="P:protein import into nucleus"/>
    <property type="evidence" value="ECO:0007669"/>
    <property type="project" value="EnsemblFungi"/>
</dbReference>
<dbReference type="InterPro" id="IPR015310">
    <property type="entry name" value="AHSA1-like_N"/>
</dbReference>
<organism evidence="3 4">
    <name type="scientific">Eremothecium cymbalariae (strain CBS 270.75 / DBVPG 7215 / KCTC 17166 / NRRL Y-17582)</name>
    <name type="common">Yeast</name>
    <dbReference type="NCBI Taxonomy" id="931890"/>
    <lineage>
        <taxon>Eukaryota</taxon>
        <taxon>Fungi</taxon>
        <taxon>Dikarya</taxon>
        <taxon>Ascomycota</taxon>
        <taxon>Saccharomycotina</taxon>
        <taxon>Saccharomycetes</taxon>
        <taxon>Saccharomycetales</taxon>
        <taxon>Saccharomycetaceae</taxon>
        <taxon>Eremothecium</taxon>
    </lineage>
</organism>
<dbReference type="CDD" id="cd08892">
    <property type="entry name" value="SRPBCC_Aha1"/>
    <property type="match status" value="1"/>
</dbReference>
<dbReference type="eggNOG" id="KOG2936">
    <property type="taxonomic scope" value="Eukaryota"/>
</dbReference>